<comment type="caution">
    <text evidence="1">The sequence shown here is derived from an EMBL/GenBank/DDBJ whole genome shotgun (WGS) entry which is preliminary data.</text>
</comment>
<dbReference type="AlphaFoldDB" id="A0AAE0ELK8"/>
<feature type="non-terminal residue" evidence="1">
    <location>
        <position position="1"/>
    </location>
</feature>
<protein>
    <submittedName>
        <fullName evidence="1">Uncharacterized protein</fullName>
    </submittedName>
</protein>
<dbReference type="Proteomes" id="UP001190700">
    <property type="component" value="Unassembled WGS sequence"/>
</dbReference>
<name>A0AAE0ELK8_9CHLO</name>
<proteinExistence type="predicted"/>
<evidence type="ECO:0000313" key="1">
    <source>
        <dbReference type="EMBL" id="KAK3232851.1"/>
    </source>
</evidence>
<organism evidence="1 2">
    <name type="scientific">Cymbomonas tetramitiformis</name>
    <dbReference type="NCBI Taxonomy" id="36881"/>
    <lineage>
        <taxon>Eukaryota</taxon>
        <taxon>Viridiplantae</taxon>
        <taxon>Chlorophyta</taxon>
        <taxon>Pyramimonadophyceae</taxon>
        <taxon>Pyramimonadales</taxon>
        <taxon>Pyramimonadaceae</taxon>
        <taxon>Cymbomonas</taxon>
    </lineage>
</organism>
<evidence type="ECO:0000313" key="2">
    <source>
        <dbReference type="Proteomes" id="UP001190700"/>
    </source>
</evidence>
<keyword evidence="2" id="KW-1185">Reference proteome</keyword>
<dbReference type="EMBL" id="LGRX02035868">
    <property type="protein sequence ID" value="KAK3232851.1"/>
    <property type="molecule type" value="Genomic_DNA"/>
</dbReference>
<accession>A0AAE0ELK8</accession>
<sequence length="191" mass="20370">NKDSLGWQYRRDEFLAVQRLLPDPFILDDVDLADELPRYCTALDSILDRQLAGERVCADQNFDLIRALLAVPACGASGHVKCFEGAVDLVRQLAGLVRATVGETRPCCGPGATAGRAALGRCGEGGAPAASWIGLASTALPRLVSTMMAIRARGISVLQACGVREVETFLERFAGHGPPTTALDIMCERCL</sequence>
<reference evidence="1 2" key="1">
    <citation type="journal article" date="2015" name="Genome Biol. Evol.">
        <title>Comparative Genomics of a Bacterivorous Green Alga Reveals Evolutionary Causalities and Consequences of Phago-Mixotrophic Mode of Nutrition.</title>
        <authorList>
            <person name="Burns J.A."/>
            <person name="Paasch A."/>
            <person name="Narechania A."/>
            <person name="Kim E."/>
        </authorList>
    </citation>
    <scope>NUCLEOTIDE SEQUENCE [LARGE SCALE GENOMIC DNA]</scope>
    <source>
        <strain evidence="1 2">PLY_AMNH</strain>
    </source>
</reference>
<gene>
    <name evidence="1" type="ORF">CYMTET_56817</name>
</gene>